<keyword evidence="8" id="KW-1185">Reference proteome</keyword>
<evidence type="ECO:0000313" key="8">
    <source>
        <dbReference type="Proteomes" id="UP001168821"/>
    </source>
</evidence>
<keyword evidence="2 5" id="KW-0863">Zinc-finger</keyword>
<organism evidence="7 8">
    <name type="scientific">Zophobas morio</name>
    <dbReference type="NCBI Taxonomy" id="2755281"/>
    <lineage>
        <taxon>Eukaryota</taxon>
        <taxon>Metazoa</taxon>
        <taxon>Ecdysozoa</taxon>
        <taxon>Arthropoda</taxon>
        <taxon>Hexapoda</taxon>
        <taxon>Insecta</taxon>
        <taxon>Pterygota</taxon>
        <taxon>Neoptera</taxon>
        <taxon>Endopterygota</taxon>
        <taxon>Coleoptera</taxon>
        <taxon>Polyphaga</taxon>
        <taxon>Cucujiformia</taxon>
        <taxon>Tenebrionidae</taxon>
        <taxon>Zophobas</taxon>
    </lineage>
</organism>
<dbReference type="PROSITE" id="PS50950">
    <property type="entry name" value="ZF_THAP"/>
    <property type="match status" value="1"/>
</dbReference>
<keyword evidence="3" id="KW-0862">Zinc</keyword>
<evidence type="ECO:0000256" key="3">
    <source>
        <dbReference type="ARBA" id="ARBA00022833"/>
    </source>
</evidence>
<protein>
    <recommendedName>
        <fullName evidence="6">THAP-type domain-containing protein</fullName>
    </recommendedName>
</protein>
<dbReference type="InterPro" id="IPR006612">
    <property type="entry name" value="THAP_Znf"/>
</dbReference>
<proteinExistence type="predicted"/>
<dbReference type="PANTHER" id="PTHR33327:SF3">
    <property type="entry name" value="RNA-DIRECTED DNA POLYMERASE"/>
    <property type="match status" value="1"/>
</dbReference>
<evidence type="ECO:0000256" key="4">
    <source>
        <dbReference type="ARBA" id="ARBA00023125"/>
    </source>
</evidence>
<evidence type="ECO:0000256" key="2">
    <source>
        <dbReference type="ARBA" id="ARBA00022771"/>
    </source>
</evidence>
<accession>A0AA38IL70</accession>
<evidence type="ECO:0000259" key="6">
    <source>
        <dbReference type="PROSITE" id="PS50950"/>
    </source>
</evidence>
<dbReference type="AlphaFoldDB" id="A0AA38IL70"/>
<keyword evidence="4 5" id="KW-0238">DNA-binding</keyword>
<dbReference type="GO" id="GO:0003677">
    <property type="term" value="F:DNA binding"/>
    <property type="evidence" value="ECO:0007669"/>
    <property type="project" value="UniProtKB-UniRule"/>
</dbReference>
<gene>
    <name evidence="7" type="ORF">Zmor_014937</name>
</gene>
<dbReference type="PANTHER" id="PTHR33327">
    <property type="entry name" value="ENDONUCLEASE"/>
    <property type="match status" value="1"/>
</dbReference>
<comment type="caution">
    <text evidence="7">The sequence shown here is derived from an EMBL/GenBank/DDBJ whole genome shotgun (WGS) entry which is preliminary data.</text>
</comment>
<evidence type="ECO:0000256" key="5">
    <source>
        <dbReference type="PROSITE-ProRule" id="PRU00309"/>
    </source>
</evidence>
<name>A0AA38IL70_9CUCU</name>
<dbReference type="InterPro" id="IPR055469">
    <property type="entry name" value="DUF7041"/>
</dbReference>
<reference evidence="7" key="1">
    <citation type="journal article" date="2023" name="G3 (Bethesda)">
        <title>Whole genome assemblies of Zophobas morio and Tenebrio molitor.</title>
        <authorList>
            <person name="Kaur S."/>
            <person name="Stinson S.A."/>
            <person name="diCenzo G.C."/>
        </authorList>
    </citation>
    <scope>NUCLEOTIDE SEQUENCE</scope>
    <source>
        <strain evidence="7">QUZm001</strain>
    </source>
</reference>
<feature type="domain" description="THAP-type" evidence="6">
    <location>
        <begin position="1"/>
        <end position="85"/>
    </location>
</feature>
<dbReference type="GO" id="GO:0008270">
    <property type="term" value="F:zinc ion binding"/>
    <property type="evidence" value="ECO:0007669"/>
    <property type="project" value="UniProtKB-KW"/>
</dbReference>
<evidence type="ECO:0000256" key="1">
    <source>
        <dbReference type="ARBA" id="ARBA00022723"/>
    </source>
</evidence>
<keyword evidence="1" id="KW-0479">Metal-binding</keyword>
<dbReference type="Pfam" id="PF23055">
    <property type="entry name" value="DUF7041"/>
    <property type="match status" value="1"/>
</dbReference>
<dbReference type="SUPFAM" id="SSF57716">
    <property type="entry name" value="Glucocorticoid receptor-like (DNA-binding domain)"/>
    <property type="match status" value="1"/>
</dbReference>
<dbReference type="EMBL" id="JALNTZ010000004">
    <property type="protein sequence ID" value="KAJ3655827.1"/>
    <property type="molecule type" value="Genomic_DNA"/>
</dbReference>
<dbReference type="Pfam" id="PF05485">
    <property type="entry name" value="THAP"/>
    <property type="match status" value="1"/>
</dbReference>
<dbReference type="InterPro" id="IPR021109">
    <property type="entry name" value="Peptidase_aspartic_dom_sf"/>
</dbReference>
<sequence>MVSCKLCKVTSGSRSTIGREKITFHRCPQKPELKKLWTDFLYLHLGNSVSVNNFFLYSFHFEEKCFDRTSAQKVVLRPHSVPTISYTYEERITNVVTFRGNETHHTEVCDAPSVEPQQNIEDELSNKVFEITKKLENLTTKTCANVLLKQQINNLKTLVSQQQCTIKTLKRRTSKQQRKICNLKDVVSSLRKKINYYKNNSVDVNKFQENTELLSRMQINARRAKKPSHVVKQLHAAPGRKNKMAGDDDQSEQTHASAATHFVLPPFWSAKPDLWFTTVEAKFQISKITKEETRFNHVLTILPPDVAAEVSDVILKPHDTEPYTCLKQAIVSRTCITETQRLKQLLGGQELGSRKPSQLLRHMQSLIQNTPYVNATALRELFIQQMPVSIQPILVSLTQVEIDKVAEVADKILESTPSAAVAEVRARSPQPGPSRSSDVDMMQMMSRILEKMDNLMQRLEGESKKRTRSRSRSREDQQCWLRWYILGKHSAAAISANKNCEKDEDEALLFSFSDESGNSDICLTHSLFSNILDTGIEDEMLSKESDVATLHFADEFAEIEINLPNTQVSQEGLQYVAGYVAHRFRLKYPHLGTPAENIPGPSSSNWIHFLSQGNLLQPCADLIHAAKILETLFLLYNGDGINKAPNIFKKLTHQLQTKLSPTSVLPIVTSSTRLTDISGNILQNYGESQVIFELGPNTVQHNFVICGNELHFEADGLIGLDFLEKIKPRIDFENRKLSMGGAELPLLVHSKVPHSVAANHSSSLTDESGRSISKIEKLCNSPKEFNDKPKIYNSTLLNAAELRDLAGPEIREVSKNSSKHPNLIGVKEDLDIPAFHGCDYSVSVNTRVPAGAVVCEPFPHLNHGINVARSLAIVPPKSTENPVRTIVVRILNTTPTPLTISRHTPISTMTSVRVAETPTMSESVPGRESRGILCKLVGLGKRQIWKHRIDTGDSSPITKPPYRVPLATEEVPDQLANIPVKVKEARNRRRMLDDIPVLPSPVTQPPVCEPCKSPIIEPANPAKSIEIPETVVISNTPVVHDKPANSSIAVVVEVHEPPVERISGAEAPINFFFFFFSRHFSPVALRKPKDSVSMKEYGVQNESQA</sequence>
<evidence type="ECO:0000313" key="7">
    <source>
        <dbReference type="EMBL" id="KAJ3655827.1"/>
    </source>
</evidence>
<dbReference type="Proteomes" id="UP001168821">
    <property type="component" value="Unassembled WGS sequence"/>
</dbReference>
<dbReference type="Gene3D" id="2.40.70.10">
    <property type="entry name" value="Acid Proteases"/>
    <property type="match status" value="1"/>
</dbReference>